<feature type="compositionally biased region" description="Polar residues" evidence="1">
    <location>
        <begin position="729"/>
        <end position="738"/>
    </location>
</feature>
<feature type="compositionally biased region" description="Basic and acidic residues" evidence="1">
    <location>
        <begin position="678"/>
        <end position="708"/>
    </location>
</feature>
<keyword evidence="3" id="KW-1185">Reference proteome</keyword>
<evidence type="ECO:0000256" key="1">
    <source>
        <dbReference type="SAM" id="MobiDB-lite"/>
    </source>
</evidence>
<organism evidence="2 3">
    <name type="scientific">Colletotrichum lupini</name>
    <dbReference type="NCBI Taxonomy" id="145971"/>
    <lineage>
        <taxon>Eukaryota</taxon>
        <taxon>Fungi</taxon>
        <taxon>Dikarya</taxon>
        <taxon>Ascomycota</taxon>
        <taxon>Pezizomycotina</taxon>
        <taxon>Sordariomycetes</taxon>
        <taxon>Hypocreomycetidae</taxon>
        <taxon>Glomerellales</taxon>
        <taxon>Glomerellaceae</taxon>
        <taxon>Colletotrichum</taxon>
        <taxon>Colletotrichum acutatum species complex</taxon>
    </lineage>
</organism>
<proteinExistence type="predicted"/>
<feature type="region of interest" description="Disordered" evidence="1">
    <location>
        <begin position="32"/>
        <end position="63"/>
    </location>
</feature>
<sequence>MSLNADSEPTESILQEDSSCIPMEQECMAPRRCASRLGSPQSRRANGTSSGSGSHAALLRCPQPAVGTPSDMAGLSNACRRRQLYIKKTQYAYGDQDLSCISGCSFAEKESRSGRQSDIGKPLAQHIHRNDRITVLLVSTLPSRTRAKVQEGGCSRESSPPYGYLIEQQRPRKPGRRANRRLDRAWSPVHVSLVAPAVGTRPSGYPFGPRPSRGSVRLLRSAARKSASVEAQGISQPAPMTRPFGELGCTLGVSHVHDRWLPFVGSLLAPGFPLSGIEARCLLNFGVCVMKLVQIAEGASLAQLRYQRVELGAATTTGEPSFSGDAPRMRPSNVLVDAFGGCIIAISIGRMGWIGSGTVHPVSVEPISTFGANSQFEQPLACSSQPRCAHPTSEELHPTTRQLRRIHLSVPYLEGRLLMPSDGPTLTKMGEAAGTATTSSEDGPRTRAQPDRPAYMVQELVLLKRRLLHHSEKHAAWSLWARSGDRTTCSHLSQEPVCWVCGLPLSSLEEPLYDFIFQSPSRFTFPRSAGPAIPRTRWRIREASRDTAVAIGGTGHRTSDESLGIARNSLWTRKVKAPSKQLTIREYSTPLSILHTKVSGPTVNRVSGYGTVEFSDNKMKILVDLPYMQVTIPRNMSHELGISLLPGDVQKESVRRENSHLMILRPTTKASSSSPILSHREWQVPGDEKSTTGDPLERHRTVPGHENEDSNLNGRMPGYVGGPWRRSNRSPSSYQRSPTVPKDWQPNSVERQH</sequence>
<feature type="region of interest" description="Disordered" evidence="1">
    <location>
        <begin position="667"/>
        <end position="753"/>
    </location>
</feature>
<feature type="region of interest" description="Disordered" evidence="1">
    <location>
        <begin position="147"/>
        <end position="178"/>
    </location>
</feature>
<reference evidence="2" key="1">
    <citation type="journal article" date="2021" name="Mol. Plant Microbe Interact.">
        <title>Complete Genome Sequence of the Plant-Pathogenic Fungus Colletotrichum lupini.</title>
        <authorList>
            <person name="Baroncelli R."/>
            <person name="Pensec F."/>
            <person name="Da Lio D."/>
            <person name="Boufleur T."/>
            <person name="Vicente I."/>
            <person name="Sarrocco S."/>
            <person name="Picot A."/>
            <person name="Baraldi E."/>
            <person name="Sukno S."/>
            <person name="Thon M."/>
            <person name="Le Floch G."/>
        </authorList>
    </citation>
    <scope>NUCLEOTIDE SEQUENCE</scope>
    <source>
        <strain evidence="2">IMI 504893</strain>
    </source>
</reference>
<name>A0A9Q8T387_9PEZI</name>
<dbReference type="GeneID" id="73346889"/>
<dbReference type="EMBL" id="CP019478">
    <property type="protein sequence ID" value="UQC87416.1"/>
    <property type="molecule type" value="Genomic_DNA"/>
</dbReference>
<evidence type="ECO:0000313" key="2">
    <source>
        <dbReference type="EMBL" id="UQC87416.1"/>
    </source>
</evidence>
<dbReference type="Proteomes" id="UP000830671">
    <property type="component" value="Chromosome 6"/>
</dbReference>
<dbReference type="AlphaFoldDB" id="A0A9Q8T387"/>
<gene>
    <name evidence="2" type="ORF">CLUP02_12921</name>
</gene>
<dbReference type="RefSeq" id="XP_049149025.1">
    <property type="nucleotide sequence ID" value="XM_049291879.1"/>
</dbReference>
<dbReference type="KEGG" id="clup:CLUP02_12921"/>
<feature type="region of interest" description="Disordered" evidence="1">
    <location>
        <begin position="426"/>
        <end position="449"/>
    </location>
</feature>
<feature type="compositionally biased region" description="Polar residues" evidence="1">
    <location>
        <begin position="38"/>
        <end position="53"/>
    </location>
</feature>
<evidence type="ECO:0000313" key="3">
    <source>
        <dbReference type="Proteomes" id="UP000830671"/>
    </source>
</evidence>
<accession>A0A9Q8T387</accession>
<protein>
    <submittedName>
        <fullName evidence="2">Uncharacterized protein</fullName>
    </submittedName>
</protein>